<dbReference type="PANTHER" id="PTHR48022:SF5">
    <property type="entry name" value="ALPHA-GLUCOSIDES PERMEASE MPH2-RELATED"/>
    <property type="match status" value="1"/>
</dbReference>
<keyword evidence="4 10" id="KW-0812">Transmembrane</keyword>
<dbReference type="InterPro" id="IPR036259">
    <property type="entry name" value="MFS_trans_sf"/>
</dbReference>
<evidence type="ECO:0000256" key="3">
    <source>
        <dbReference type="ARBA" id="ARBA00022448"/>
    </source>
</evidence>
<keyword evidence="3 9" id="KW-0813">Transport</keyword>
<feature type="transmembrane region" description="Helical" evidence="10">
    <location>
        <begin position="465"/>
        <end position="487"/>
    </location>
</feature>
<feature type="transmembrane region" description="Helical" evidence="10">
    <location>
        <begin position="74"/>
        <end position="104"/>
    </location>
</feature>
<dbReference type="InParanoid" id="A0A1Y2AXR2"/>
<dbReference type="NCBIfam" id="TIGR00879">
    <property type="entry name" value="SP"/>
    <property type="match status" value="1"/>
</dbReference>
<feature type="transmembrane region" description="Helical" evidence="10">
    <location>
        <begin position="156"/>
        <end position="173"/>
    </location>
</feature>
<dbReference type="FunFam" id="1.20.1250.20:FF:000078">
    <property type="entry name" value="MFS maltose transporter, putative"/>
    <property type="match status" value="1"/>
</dbReference>
<comment type="similarity">
    <text evidence="2 9">Belongs to the major facilitator superfamily. Sugar transporter (TC 2.A.1.1) family.</text>
</comment>
<feature type="transmembrane region" description="Helical" evidence="10">
    <location>
        <begin position="212"/>
        <end position="232"/>
    </location>
</feature>
<dbReference type="InterPro" id="IPR003663">
    <property type="entry name" value="Sugar/inositol_transpt"/>
</dbReference>
<feature type="transmembrane region" description="Helical" evidence="10">
    <location>
        <begin position="124"/>
        <end position="147"/>
    </location>
</feature>
<dbReference type="GO" id="GO:0005351">
    <property type="term" value="F:carbohydrate:proton symporter activity"/>
    <property type="evidence" value="ECO:0007669"/>
    <property type="project" value="TreeGrafter"/>
</dbReference>
<proteinExistence type="inferred from homology"/>
<evidence type="ECO:0000256" key="5">
    <source>
        <dbReference type="ARBA" id="ARBA00022989"/>
    </source>
</evidence>
<dbReference type="Pfam" id="PF00083">
    <property type="entry name" value="Sugar_tr"/>
    <property type="match status" value="1"/>
</dbReference>
<reference evidence="12 13" key="1">
    <citation type="submission" date="2016-07" db="EMBL/GenBank/DDBJ databases">
        <title>Pervasive Adenine N6-methylation of Active Genes in Fungi.</title>
        <authorList>
            <consortium name="DOE Joint Genome Institute"/>
            <person name="Mondo S.J."/>
            <person name="Dannebaum R.O."/>
            <person name="Kuo R.C."/>
            <person name="Labutti K."/>
            <person name="Haridas S."/>
            <person name="Kuo A."/>
            <person name="Salamov A."/>
            <person name="Ahrendt S.R."/>
            <person name="Lipzen A."/>
            <person name="Sullivan W."/>
            <person name="Andreopoulos W.B."/>
            <person name="Clum A."/>
            <person name="Lindquist E."/>
            <person name="Daum C."/>
            <person name="Ramamoorthy G.K."/>
            <person name="Gryganskyi A."/>
            <person name="Culley D."/>
            <person name="Magnuson J.K."/>
            <person name="James T.Y."/>
            <person name="O'Malley M.A."/>
            <person name="Stajich J.E."/>
            <person name="Spatafora J.W."/>
            <person name="Visel A."/>
            <person name="Grigoriev I.V."/>
        </authorList>
    </citation>
    <scope>NUCLEOTIDE SEQUENCE [LARGE SCALE GENOMIC DNA]</scope>
    <source>
        <strain evidence="12 13">68-887.2</strain>
    </source>
</reference>
<feature type="transmembrane region" description="Helical" evidence="10">
    <location>
        <begin position="431"/>
        <end position="453"/>
    </location>
</feature>
<evidence type="ECO:0000256" key="4">
    <source>
        <dbReference type="ARBA" id="ARBA00022692"/>
    </source>
</evidence>
<dbReference type="Proteomes" id="UP000193986">
    <property type="component" value="Unassembled WGS sequence"/>
</dbReference>
<dbReference type="OrthoDB" id="6612291at2759"/>
<keyword evidence="7" id="KW-0462">Maltose metabolism</keyword>
<organism evidence="12 13">
    <name type="scientific">Naematelia encephala</name>
    <dbReference type="NCBI Taxonomy" id="71784"/>
    <lineage>
        <taxon>Eukaryota</taxon>
        <taxon>Fungi</taxon>
        <taxon>Dikarya</taxon>
        <taxon>Basidiomycota</taxon>
        <taxon>Agaricomycotina</taxon>
        <taxon>Tremellomycetes</taxon>
        <taxon>Tremellales</taxon>
        <taxon>Naemateliaceae</taxon>
        <taxon>Naematelia</taxon>
    </lineage>
</organism>
<dbReference type="SUPFAM" id="SSF103473">
    <property type="entry name" value="MFS general substrate transporter"/>
    <property type="match status" value="1"/>
</dbReference>
<feature type="transmembrane region" description="Helical" evidence="10">
    <location>
        <begin position="372"/>
        <end position="391"/>
    </location>
</feature>
<dbReference type="InterPro" id="IPR050360">
    <property type="entry name" value="MFS_Sugar_Transporters"/>
</dbReference>
<dbReference type="EMBL" id="MCFC01000041">
    <property type="protein sequence ID" value="ORY27080.1"/>
    <property type="molecule type" value="Genomic_DNA"/>
</dbReference>
<feature type="transmembrane region" description="Helical" evidence="10">
    <location>
        <begin position="179"/>
        <end position="200"/>
    </location>
</feature>
<comment type="catalytic activity">
    <reaction evidence="8">
        <text>myo-inositol(out) + H(+)(out) = myo-inositol(in) + H(+)(in)</text>
        <dbReference type="Rhea" id="RHEA:60364"/>
        <dbReference type="ChEBI" id="CHEBI:15378"/>
        <dbReference type="ChEBI" id="CHEBI:17268"/>
    </reaction>
</comment>
<evidence type="ECO:0000256" key="2">
    <source>
        <dbReference type="ARBA" id="ARBA00010992"/>
    </source>
</evidence>
<gene>
    <name evidence="12" type="ORF">BCR39DRAFT_539131</name>
</gene>
<protein>
    <submittedName>
        <fullName evidence="12">Putative alpha-glucoside transport-related protein</fullName>
    </submittedName>
</protein>
<feature type="transmembrane region" description="Helical" evidence="10">
    <location>
        <begin position="252"/>
        <end position="273"/>
    </location>
</feature>
<dbReference type="PANTHER" id="PTHR48022">
    <property type="entry name" value="PLASTIDIC GLUCOSE TRANSPORTER 4"/>
    <property type="match status" value="1"/>
</dbReference>
<evidence type="ECO:0000256" key="10">
    <source>
        <dbReference type="SAM" id="Phobius"/>
    </source>
</evidence>
<keyword evidence="13" id="KW-1185">Reference proteome</keyword>
<name>A0A1Y2AXR2_9TREE</name>
<evidence type="ECO:0000259" key="11">
    <source>
        <dbReference type="PROSITE" id="PS50850"/>
    </source>
</evidence>
<feature type="transmembrane region" description="Helical" evidence="10">
    <location>
        <begin position="499"/>
        <end position="516"/>
    </location>
</feature>
<evidence type="ECO:0000313" key="13">
    <source>
        <dbReference type="Proteomes" id="UP000193986"/>
    </source>
</evidence>
<evidence type="ECO:0000256" key="9">
    <source>
        <dbReference type="RuleBase" id="RU003346"/>
    </source>
</evidence>
<evidence type="ECO:0000256" key="1">
    <source>
        <dbReference type="ARBA" id="ARBA00004141"/>
    </source>
</evidence>
<evidence type="ECO:0000256" key="8">
    <source>
        <dbReference type="ARBA" id="ARBA00049119"/>
    </source>
</evidence>
<feature type="transmembrane region" description="Helical" evidence="10">
    <location>
        <begin position="334"/>
        <end position="352"/>
    </location>
</feature>
<feature type="domain" description="Major facilitator superfamily (MFS) profile" evidence="11">
    <location>
        <begin position="77"/>
        <end position="522"/>
    </location>
</feature>
<keyword evidence="6 10" id="KW-0472">Membrane</keyword>
<evidence type="ECO:0000256" key="7">
    <source>
        <dbReference type="ARBA" id="ARBA00026248"/>
    </source>
</evidence>
<dbReference type="Gene3D" id="1.20.1250.20">
    <property type="entry name" value="MFS general substrate transporter like domains"/>
    <property type="match status" value="1"/>
</dbReference>
<dbReference type="PROSITE" id="PS00217">
    <property type="entry name" value="SUGAR_TRANSPORT_2"/>
    <property type="match status" value="1"/>
</dbReference>
<dbReference type="GO" id="GO:0000023">
    <property type="term" value="P:maltose metabolic process"/>
    <property type="evidence" value="ECO:0007669"/>
    <property type="project" value="UniProtKB-KW"/>
</dbReference>
<dbReference type="GO" id="GO:0016020">
    <property type="term" value="C:membrane"/>
    <property type="evidence" value="ECO:0007669"/>
    <property type="project" value="UniProtKB-SubCell"/>
</dbReference>
<keyword evidence="5 10" id="KW-1133">Transmembrane helix</keyword>
<dbReference type="AlphaFoldDB" id="A0A1Y2AXR2"/>
<evidence type="ECO:0000313" key="12">
    <source>
        <dbReference type="EMBL" id="ORY27080.1"/>
    </source>
</evidence>
<dbReference type="InterPro" id="IPR005829">
    <property type="entry name" value="Sugar_transporter_CS"/>
</dbReference>
<sequence length="568" mass="63341">MSMPIAAAVSTNLYTPLDAKTEARAIQRSDMGIIEERIDDKNVAWRRITEEADRDEVYQHNLTLWQSLKTHRAAVLWSVCASFCIIMEAYDTLLLGSLFALPAFKQHFGTYGGAKAGWQIPASWQAGMGQAANVGSIIGVILGAFLVDRWGYKRSVVGMLVLICPLIALVTFAPNKGALLAGELLCGIPWGVFSTLAEAYASEVCPLTLRAYLTTSVNLCWVIGHLIGAGILKKAQLMTGIWSFRMPFAVQWAWPVPLIVAFSLAPESPWWLVRKGHVDKAERSIRRLAPAAERDTAHDTVSAMIRTNELEKDVSSGTSFLDCFRGADLRRTEISVISWTCQIMCGLQFANYSTYFFEQAGLATSNAFTMTIVLYACAFVGTVLSWFLLTYVGRRKVFVVGLACLSVGQFLIGALSVVADHGHNGARWGQAALMVIWLFVYDMTVGPTAYVIVGETSSTRLRNKTVGLSRLSYNCFSICFGVMSPYMLNPTEWGWKGKIGFFWGPICFLCFIWAFFRLPEMKGRSYYELDIMFDRKIPARKFATYVVERNTDEQSRQVVDVETSEFEK</sequence>
<dbReference type="PROSITE" id="PS50850">
    <property type="entry name" value="MFS"/>
    <property type="match status" value="1"/>
</dbReference>
<dbReference type="InterPro" id="IPR005828">
    <property type="entry name" value="MFS_sugar_transport-like"/>
</dbReference>
<dbReference type="InterPro" id="IPR020846">
    <property type="entry name" value="MFS_dom"/>
</dbReference>
<comment type="subcellular location">
    <subcellularLocation>
        <location evidence="1">Membrane</location>
        <topology evidence="1">Multi-pass membrane protein</topology>
    </subcellularLocation>
</comment>
<accession>A0A1Y2AXR2</accession>
<comment type="caution">
    <text evidence="12">The sequence shown here is derived from an EMBL/GenBank/DDBJ whole genome shotgun (WGS) entry which is preliminary data.</text>
</comment>
<evidence type="ECO:0000256" key="6">
    <source>
        <dbReference type="ARBA" id="ARBA00023136"/>
    </source>
</evidence>
<feature type="transmembrane region" description="Helical" evidence="10">
    <location>
        <begin position="398"/>
        <end position="419"/>
    </location>
</feature>